<dbReference type="EMBL" id="RCVZ01000003">
    <property type="protein sequence ID" value="RLQ96814.1"/>
    <property type="molecule type" value="Genomic_DNA"/>
</dbReference>
<gene>
    <name evidence="1" type="ORF">D9X91_06865</name>
</gene>
<dbReference type="NCBIfam" id="TIGR04399">
    <property type="entry name" value="acc_Sec_SLAP"/>
    <property type="match status" value="1"/>
</dbReference>
<reference evidence="1 2" key="1">
    <citation type="submission" date="2018-10" db="EMBL/GenBank/DDBJ databases">
        <title>Falsibacillus sp. genome draft.</title>
        <authorList>
            <person name="Shi S."/>
        </authorList>
    </citation>
    <scope>NUCLEOTIDE SEQUENCE [LARGE SCALE GENOMIC DNA]</scope>
    <source>
        <strain evidence="1 2">GY 10110</strain>
    </source>
</reference>
<protein>
    <submittedName>
        <fullName evidence="1">Accessory Sec system S-layer assembly protein</fullName>
    </submittedName>
</protein>
<evidence type="ECO:0000313" key="1">
    <source>
        <dbReference type="EMBL" id="RLQ96814.1"/>
    </source>
</evidence>
<evidence type="ECO:0000313" key="2">
    <source>
        <dbReference type="Proteomes" id="UP000276770"/>
    </source>
</evidence>
<comment type="caution">
    <text evidence="1">The sequence shown here is derived from an EMBL/GenBank/DDBJ whole genome shotgun (WGS) entry which is preliminary data.</text>
</comment>
<dbReference type="NCBIfam" id="TIGR04398">
    <property type="entry name" value="SLAP_DUP"/>
    <property type="match status" value="2"/>
</dbReference>
<dbReference type="InterPro" id="IPR030911">
    <property type="entry name" value="Sec_acc_SLAP"/>
</dbReference>
<dbReference type="OrthoDB" id="1907642at2"/>
<proteinExistence type="predicted"/>
<organism evidence="1 2">
    <name type="scientific">Falsibacillus albus</name>
    <dbReference type="NCBI Taxonomy" id="2478915"/>
    <lineage>
        <taxon>Bacteria</taxon>
        <taxon>Bacillati</taxon>
        <taxon>Bacillota</taxon>
        <taxon>Bacilli</taxon>
        <taxon>Bacillales</taxon>
        <taxon>Bacillaceae</taxon>
        <taxon>Falsibacillus</taxon>
    </lineage>
</organism>
<name>A0A3L7K3C8_9BACI</name>
<dbReference type="AlphaFoldDB" id="A0A3L7K3C8"/>
<dbReference type="InterPro" id="IPR030910">
    <property type="entry name" value="SLAP_dom"/>
</dbReference>
<keyword evidence="2" id="KW-1185">Reference proteome</keyword>
<dbReference type="Proteomes" id="UP000276770">
    <property type="component" value="Unassembled WGS sequence"/>
</dbReference>
<accession>A0A3L7K3C8</accession>
<sequence length="297" mass="33879">MFPFLKNKTKNMKKTGLDDTVSSQELIGEQEDSQEEIVETGLSFHPSWRIEKEQEYVFRFLHNELSPLKRNQISLSGVDLSQENGQVQVTAFVRNSLQKTITMGVVELLLLQEDGTILGRKKIDFSELGELPAESSRPWIFPFEQQDLFTEDIPQSNWKLAFNVTSLQEHSLDLDPEWEKSLSDEDKNKLKDIVKSLPKPAPKEFNLMGLTVKMMENGNLNVTILLRNGHENAIQIQQLPLEILDASGEIVAKGGFQLNDFEVKANTTKPWSFVFPKEMILKSNPDFSSWKAQPIQS</sequence>
<dbReference type="RefSeq" id="WP_121679835.1">
    <property type="nucleotide sequence ID" value="NZ_RCVZ01000003.1"/>
</dbReference>